<evidence type="ECO:0000256" key="1">
    <source>
        <dbReference type="ARBA" id="ARBA00004141"/>
    </source>
</evidence>
<dbReference type="PANTHER" id="PTHR30540">
    <property type="entry name" value="OSMOTIC STRESS POTASSIUM TRANSPORTER"/>
    <property type="match status" value="1"/>
</dbReference>
<evidence type="ECO:0000256" key="4">
    <source>
        <dbReference type="ARBA" id="ARBA00022475"/>
    </source>
</evidence>
<dbReference type="RefSeq" id="WP_111274894.1">
    <property type="nucleotide sequence ID" value="NZ_QFYS01000002.1"/>
</dbReference>
<protein>
    <recommendedName>
        <fullName evidence="13">Probable potassium transport system protein Kup</fullName>
    </recommendedName>
</protein>
<keyword evidence="6 13" id="KW-0633">Potassium transport</keyword>
<dbReference type="InterPro" id="IPR053952">
    <property type="entry name" value="K_trans_C"/>
</dbReference>
<evidence type="ECO:0000256" key="5">
    <source>
        <dbReference type="ARBA" id="ARBA00022519"/>
    </source>
</evidence>
<keyword evidence="5" id="KW-0997">Cell inner membrane</keyword>
<dbReference type="InterPro" id="IPR023051">
    <property type="entry name" value="Kup"/>
</dbReference>
<feature type="transmembrane region" description="Helical" evidence="13">
    <location>
        <begin position="62"/>
        <end position="85"/>
    </location>
</feature>
<evidence type="ECO:0000259" key="14">
    <source>
        <dbReference type="Pfam" id="PF02705"/>
    </source>
</evidence>
<proteinExistence type="inferred from homology"/>
<accession>A0A328BJE9</accession>
<keyword evidence="9 13" id="KW-0630">Potassium</keyword>
<evidence type="ECO:0000256" key="9">
    <source>
        <dbReference type="ARBA" id="ARBA00022958"/>
    </source>
</evidence>
<feature type="transmembrane region" description="Helical" evidence="13">
    <location>
        <begin position="415"/>
        <end position="435"/>
    </location>
</feature>
<evidence type="ECO:0000256" key="13">
    <source>
        <dbReference type="HAMAP-Rule" id="MF_01522"/>
    </source>
</evidence>
<comment type="similarity">
    <text evidence="2 13">Belongs to the HAK/KUP transporter (TC 2.A.72) family.</text>
</comment>
<dbReference type="EMBL" id="QFYS01000002">
    <property type="protein sequence ID" value="RAK67283.1"/>
    <property type="molecule type" value="Genomic_DNA"/>
</dbReference>
<dbReference type="InterPro" id="IPR003855">
    <property type="entry name" value="K+_transporter"/>
</dbReference>
<feature type="domain" description="K+ potassium transporter C-terminal" evidence="15">
    <location>
        <begin position="492"/>
        <end position="639"/>
    </location>
</feature>
<comment type="catalytic activity">
    <reaction evidence="13">
        <text>K(+)(in) + H(+)(in) = K(+)(out) + H(+)(out)</text>
        <dbReference type="Rhea" id="RHEA:28490"/>
        <dbReference type="ChEBI" id="CHEBI:15378"/>
        <dbReference type="ChEBI" id="CHEBI:29103"/>
    </reaction>
</comment>
<keyword evidence="8 13" id="KW-0769">Symport</keyword>
<dbReference type="InterPro" id="IPR053951">
    <property type="entry name" value="K_trans_N"/>
</dbReference>
<feature type="transmembrane region" description="Helical" evidence="13">
    <location>
        <begin position="219"/>
        <end position="243"/>
    </location>
</feature>
<organism evidence="16 17">
    <name type="scientific">Phenylobacterium kunshanense</name>
    <dbReference type="NCBI Taxonomy" id="1445034"/>
    <lineage>
        <taxon>Bacteria</taxon>
        <taxon>Pseudomonadati</taxon>
        <taxon>Pseudomonadota</taxon>
        <taxon>Alphaproteobacteria</taxon>
        <taxon>Caulobacterales</taxon>
        <taxon>Caulobacteraceae</taxon>
        <taxon>Phenylobacterium</taxon>
    </lineage>
</organism>
<feature type="transmembrane region" description="Helical" evidence="13">
    <location>
        <begin position="187"/>
        <end position="207"/>
    </location>
</feature>
<dbReference type="Pfam" id="PF02705">
    <property type="entry name" value="K_trans"/>
    <property type="match status" value="1"/>
</dbReference>
<evidence type="ECO:0000256" key="12">
    <source>
        <dbReference type="ARBA" id="ARBA00023136"/>
    </source>
</evidence>
<feature type="transmembrane region" description="Helical" evidence="13">
    <location>
        <begin position="263"/>
        <end position="283"/>
    </location>
</feature>
<dbReference type="GO" id="GO:0015293">
    <property type="term" value="F:symporter activity"/>
    <property type="evidence" value="ECO:0007669"/>
    <property type="project" value="UniProtKB-UniRule"/>
</dbReference>
<evidence type="ECO:0000256" key="8">
    <source>
        <dbReference type="ARBA" id="ARBA00022847"/>
    </source>
</evidence>
<keyword evidence="7 13" id="KW-0812">Transmembrane</keyword>
<keyword evidence="4 13" id="KW-1003">Cell membrane</keyword>
<evidence type="ECO:0000259" key="15">
    <source>
        <dbReference type="Pfam" id="PF22776"/>
    </source>
</evidence>
<dbReference type="GO" id="GO:0015079">
    <property type="term" value="F:potassium ion transmembrane transporter activity"/>
    <property type="evidence" value="ECO:0007669"/>
    <property type="project" value="UniProtKB-UniRule"/>
</dbReference>
<comment type="subcellular location">
    <subcellularLocation>
        <location evidence="13">Cell membrane</location>
        <topology evidence="13">Multi-pass membrane protein</topology>
    </subcellularLocation>
    <subcellularLocation>
        <location evidence="1">Membrane</location>
        <topology evidence="1">Multi-pass membrane protein</topology>
    </subcellularLocation>
</comment>
<dbReference type="PANTHER" id="PTHR30540:SF79">
    <property type="entry name" value="LOW AFFINITY POTASSIUM TRANSPORT SYSTEM PROTEIN KUP"/>
    <property type="match status" value="1"/>
</dbReference>
<feature type="domain" description="K+ potassium transporter integral membrane" evidence="14">
    <location>
        <begin position="28"/>
        <end position="480"/>
    </location>
</feature>
<reference evidence="16 17" key="1">
    <citation type="submission" date="2018-05" db="EMBL/GenBank/DDBJ databases">
        <authorList>
            <person name="Lanie J.A."/>
            <person name="Ng W.-L."/>
            <person name="Kazmierczak K.M."/>
            <person name="Andrzejewski T.M."/>
            <person name="Davidsen T.M."/>
            <person name="Wayne K.J."/>
            <person name="Tettelin H."/>
            <person name="Glass J.I."/>
            <person name="Rusch D."/>
            <person name="Podicherti R."/>
            <person name="Tsui H.-C.T."/>
            <person name="Winkler M.E."/>
        </authorList>
    </citation>
    <scope>NUCLEOTIDE SEQUENCE [LARGE SCALE GENOMIC DNA]</scope>
    <source>
        <strain evidence="16 17">BUT-10</strain>
    </source>
</reference>
<keyword evidence="11 13" id="KW-0406">Ion transport</keyword>
<dbReference type="GO" id="GO:0005886">
    <property type="term" value="C:plasma membrane"/>
    <property type="evidence" value="ECO:0007669"/>
    <property type="project" value="UniProtKB-SubCell"/>
</dbReference>
<evidence type="ECO:0000256" key="10">
    <source>
        <dbReference type="ARBA" id="ARBA00022989"/>
    </source>
</evidence>
<feature type="transmembrane region" description="Helical" evidence="13">
    <location>
        <begin position="381"/>
        <end position="403"/>
    </location>
</feature>
<feature type="transmembrane region" description="Helical" evidence="13">
    <location>
        <begin position="24"/>
        <end position="42"/>
    </location>
</feature>
<dbReference type="AlphaFoldDB" id="A0A328BJE9"/>
<evidence type="ECO:0000256" key="7">
    <source>
        <dbReference type="ARBA" id="ARBA00022692"/>
    </source>
</evidence>
<comment type="caution">
    <text evidence="16">The sequence shown here is derived from an EMBL/GenBank/DDBJ whole genome shotgun (WGS) entry which is preliminary data.</text>
</comment>
<evidence type="ECO:0000256" key="3">
    <source>
        <dbReference type="ARBA" id="ARBA00022448"/>
    </source>
</evidence>
<keyword evidence="3 13" id="KW-0813">Transport</keyword>
<feature type="transmembrane region" description="Helical" evidence="13">
    <location>
        <begin position="160"/>
        <end position="175"/>
    </location>
</feature>
<dbReference type="HAMAP" id="MF_01522">
    <property type="entry name" value="Kup"/>
    <property type="match status" value="1"/>
</dbReference>
<keyword evidence="10 13" id="KW-1133">Transmembrane helix</keyword>
<comment type="function">
    <text evidence="13">Transport of potassium into the cell. Likely operates as a K(+):H(+) symporter.</text>
</comment>
<keyword evidence="17" id="KW-1185">Reference proteome</keyword>
<dbReference type="Proteomes" id="UP000249524">
    <property type="component" value="Unassembled WGS sequence"/>
</dbReference>
<evidence type="ECO:0000313" key="17">
    <source>
        <dbReference type="Proteomes" id="UP000249524"/>
    </source>
</evidence>
<gene>
    <name evidence="16" type="primary">trkD</name>
    <name evidence="13" type="synonym">kup</name>
    <name evidence="16" type="ORF">DJ019_04965</name>
</gene>
<sequence>MADQAVDADKANGDSSHSGHKEGFWALAIGSIGVVFGDIGTSPLYAMREALGHSRGGGGGEMAVLGVVSLITWALILIVTVKYVVFLMRADNKGEGGTLALMALAQRVSPGGRSRIIFILGVLGAALFYGDGIITPAVSVLGAVEGLRDAPGVPAGAEDLVLPISAGILIALFLIQSRGTASVAKFFGPITAVWFLTLGGLGLFHISDDISILRALSPWYGVTFLIDNGFLGFIILGSVFLAVTGAEALYADMGHFGKKPIRYAWLGLVLPCLVMNYFGQGAMVLAHPEARANPFFEMVPQAIYWPVLLLATAAAIIASQAVITGAFSMTQQAVSLGLFPRIDIRRTSETQAGQIYVPQVNTMLLIGVLVLLFMFRTSSNLASAYGIAVTGSMFVDTLLFFYIVRYMWKRPVWQAAGASLAFGLVDVVFITSNLLKFFDGAWMPLVLGAGLVLIMWTWNRGAAILADKTRRDSVPLAELADILKARSPHRAPGTAIFLTSDPDTAPVALMHNLKHNKVLHEKNIILSVSTAETPRVSEENRVRIEPLNDDFKKVIINYGFMESPNVPKALGLCRKLGLKFDIMATSFFLGRRSVVPSAQSGMPLWQDKLFIFLMRNAANPTDFYKIPPGRVVEMGAQVTV</sequence>
<name>A0A328BJE9_9CAUL</name>
<dbReference type="Pfam" id="PF22776">
    <property type="entry name" value="K_trans_C"/>
    <property type="match status" value="1"/>
</dbReference>
<keyword evidence="12 13" id="KW-0472">Membrane</keyword>
<dbReference type="OrthoDB" id="9805577at2"/>
<evidence type="ECO:0000256" key="2">
    <source>
        <dbReference type="ARBA" id="ARBA00007019"/>
    </source>
</evidence>
<evidence type="ECO:0000313" key="16">
    <source>
        <dbReference type="EMBL" id="RAK67283.1"/>
    </source>
</evidence>
<feature type="transmembrane region" description="Helical" evidence="13">
    <location>
        <begin position="303"/>
        <end position="327"/>
    </location>
</feature>
<feature type="transmembrane region" description="Helical" evidence="13">
    <location>
        <begin position="116"/>
        <end position="140"/>
    </location>
</feature>
<evidence type="ECO:0000256" key="11">
    <source>
        <dbReference type="ARBA" id="ARBA00023065"/>
    </source>
</evidence>
<evidence type="ECO:0000256" key="6">
    <source>
        <dbReference type="ARBA" id="ARBA00022538"/>
    </source>
</evidence>
<feature type="transmembrane region" description="Helical" evidence="13">
    <location>
        <begin position="441"/>
        <end position="458"/>
    </location>
</feature>
<feature type="transmembrane region" description="Helical" evidence="13">
    <location>
        <begin position="355"/>
        <end position="375"/>
    </location>
</feature>